<evidence type="ECO:0000256" key="5">
    <source>
        <dbReference type="ARBA" id="ARBA00023002"/>
    </source>
</evidence>
<evidence type="ECO:0000313" key="9">
    <source>
        <dbReference type="Proteomes" id="UP001271007"/>
    </source>
</evidence>
<dbReference type="InterPro" id="IPR050641">
    <property type="entry name" value="RIFMO-like"/>
</dbReference>
<comment type="cofactor">
    <cofactor evidence="1">
        <name>FAD</name>
        <dbReference type="ChEBI" id="CHEBI:57692"/>
    </cofactor>
</comment>
<dbReference type="GO" id="GO:0071949">
    <property type="term" value="F:FAD binding"/>
    <property type="evidence" value="ECO:0007669"/>
    <property type="project" value="InterPro"/>
</dbReference>
<name>A0AAJ0DDN0_9PEZI</name>
<evidence type="ECO:0000256" key="2">
    <source>
        <dbReference type="ARBA" id="ARBA00007801"/>
    </source>
</evidence>
<dbReference type="InterPro" id="IPR036249">
    <property type="entry name" value="Thioredoxin-like_sf"/>
</dbReference>
<organism evidence="8 9">
    <name type="scientific">Extremus antarcticus</name>
    <dbReference type="NCBI Taxonomy" id="702011"/>
    <lineage>
        <taxon>Eukaryota</taxon>
        <taxon>Fungi</taxon>
        <taxon>Dikarya</taxon>
        <taxon>Ascomycota</taxon>
        <taxon>Pezizomycotina</taxon>
        <taxon>Dothideomycetes</taxon>
        <taxon>Dothideomycetidae</taxon>
        <taxon>Mycosphaerellales</taxon>
        <taxon>Extremaceae</taxon>
        <taxon>Extremus</taxon>
    </lineage>
</organism>
<dbReference type="InterPro" id="IPR012941">
    <property type="entry name" value="Phe_hydrox_C_dim_dom"/>
</dbReference>
<protein>
    <recommendedName>
        <fullName evidence="10">Phenol 2-monooxygenase</fullName>
    </recommendedName>
</protein>
<evidence type="ECO:0000313" key="8">
    <source>
        <dbReference type="EMBL" id="KAK3051839.1"/>
    </source>
</evidence>
<accession>A0AAJ0DDN0</accession>
<dbReference type="InterPro" id="IPR002938">
    <property type="entry name" value="FAD-bd"/>
</dbReference>
<dbReference type="Gene3D" id="3.50.50.60">
    <property type="entry name" value="FAD/NAD(P)-binding domain"/>
    <property type="match status" value="1"/>
</dbReference>
<keyword evidence="4" id="KW-0274">FAD</keyword>
<keyword evidence="5" id="KW-0560">Oxidoreductase</keyword>
<dbReference type="Gene3D" id="3.30.9.10">
    <property type="entry name" value="D-Amino Acid Oxidase, subunit A, domain 2"/>
    <property type="match status" value="1"/>
</dbReference>
<dbReference type="Pfam" id="PF01494">
    <property type="entry name" value="FAD_binding_3"/>
    <property type="match status" value="1"/>
</dbReference>
<dbReference type="SUPFAM" id="SSF52833">
    <property type="entry name" value="Thioredoxin-like"/>
    <property type="match status" value="1"/>
</dbReference>
<dbReference type="AlphaFoldDB" id="A0AAJ0DDN0"/>
<dbReference type="EMBL" id="JAWDJX010000024">
    <property type="protein sequence ID" value="KAK3051839.1"/>
    <property type="molecule type" value="Genomic_DNA"/>
</dbReference>
<gene>
    <name evidence="8" type="ORF">LTR09_007139</name>
</gene>
<dbReference type="SUPFAM" id="SSF109854">
    <property type="entry name" value="DinB/YfiT-like putative metalloenzymes"/>
    <property type="match status" value="1"/>
</dbReference>
<dbReference type="GO" id="GO:0016709">
    <property type="term" value="F:oxidoreductase activity, acting on paired donors, with incorporation or reduction of molecular oxygen, NAD(P)H as one donor, and incorporation of one atom of oxygen"/>
    <property type="evidence" value="ECO:0007669"/>
    <property type="project" value="UniProtKB-ARBA"/>
</dbReference>
<dbReference type="InterPro" id="IPR036188">
    <property type="entry name" value="FAD/NAD-bd_sf"/>
</dbReference>
<dbReference type="NCBIfam" id="NF006144">
    <property type="entry name" value="PRK08294.1"/>
    <property type="match status" value="1"/>
</dbReference>
<dbReference type="Gene3D" id="1.20.120.450">
    <property type="entry name" value="dinb family like domain"/>
    <property type="match status" value="1"/>
</dbReference>
<evidence type="ECO:0000256" key="1">
    <source>
        <dbReference type="ARBA" id="ARBA00001974"/>
    </source>
</evidence>
<proteinExistence type="inferred from homology"/>
<evidence type="ECO:0008006" key="10">
    <source>
        <dbReference type="Google" id="ProtNLM"/>
    </source>
</evidence>
<dbReference type="PANTHER" id="PTHR43004">
    <property type="entry name" value="TRK SYSTEM POTASSIUM UPTAKE PROTEIN"/>
    <property type="match status" value="1"/>
</dbReference>
<evidence type="ECO:0000259" key="6">
    <source>
        <dbReference type="Pfam" id="PF01494"/>
    </source>
</evidence>
<dbReference type="InterPro" id="IPR038220">
    <property type="entry name" value="PHOX_C_sf"/>
</dbReference>
<evidence type="ECO:0000256" key="4">
    <source>
        <dbReference type="ARBA" id="ARBA00022827"/>
    </source>
</evidence>
<dbReference type="SUPFAM" id="SSF51905">
    <property type="entry name" value="FAD/NAD(P)-binding domain"/>
    <property type="match status" value="1"/>
</dbReference>
<comment type="similarity">
    <text evidence="2">Belongs to the PheA/TfdB FAD monooxygenase family.</text>
</comment>
<keyword evidence="3" id="KW-0285">Flavoprotein</keyword>
<keyword evidence="9" id="KW-1185">Reference proteome</keyword>
<dbReference type="Gene3D" id="3.40.30.20">
    <property type="match status" value="1"/>
</dbReference>
<dbReference type="InterPro" id="IPR034660">
    <property type="entry name" value="DinB/YfiT-like"/>
</dbReference>
<dbReference type="PANTHER" id="PTHR43004:SF19">
    <property type="entry name" value="BINDING MONOOXYGENASE, PUTATIVE (JCVI)-RELATED"/>
    <property type="match status" value="1"/>
</dbReference>
<feature type="domain" description="Phenol hydroxylase-like C-terminal dimerisation" evidence="7">
    <location>
        <begin position="451"/>
        <end position="646"/>
    </location>
</feature>
<evidence type="ECO:0000259" key="7">
    <source>
        <dbReference type="Pfam" id="PF07976"/>
    </source>
</evidence>
<feature type="domain" description="FAD-binding" evidence="6">
    <location>
        <begin position="35"/>
        <end position="405"/>
    </location>
</feature>
<comment type="caution">
    <text evidence="8">The sequence shown here is derived from an EMBL/GenBank/DDBJ whole genome shotgun (WGS) entry which is preliminary data.</text>
</comment>
<evidence type="ECO:0000256" key="3">
    <source>
        <dbReference type="ARBA" id="ARBA00022630"/>
    </source>
</evidence>
<dbReference type="SUPFAM" id="SSF54373">
    <property type="entry name" value="FAD-linked reductases, C-terminal domain"/>
    <property type="match status" value="1"/>
</dbReference>
<reference evidence="8" key="1">
    <citation type="submission" date="2023-04" db="EMBL/GenBank/DDBJ databases">
        <title>Black Yeasts Isolated from many extreme environments.</title>
        <authorList>
            <person name="Coleine C."/>
            <person name="Stajich J.E."/>
            <person name="Selbmann L."/>
        </authorList>
    </citation>
    <scope>NUCLEOTIDE SEQUENCE</scope>
    <source>
        <strain evidence="8">CCFEE 5312</strain>
    </source>
</reference>
<sequence>MQFHLNGCKGSGDPLKLQFEGKVEPDFQTSLPEDIDVLVVGAGPAGQLLGAQLAQFPNIKTRIIEPKPGRLEQGQADGLQCRTVEIFEAFGFSERVLKEAYWVNETTFWSPTEDGKGLRRTGRIRDTEEGLSEMPHVILNQARLHDLWLDAMKWSPTRLEPSYNRQLKELTIPDDQTKPIVVTVEKVGPNGVSQLEMVRAKYVVGCDGSRSAVRRSLGLEMKGDFANQAWGVLDALVETDFPDLRLKTAIHSANEGSVLIIPREGGYLARFYIELEKLQRDERISSKNVTSKMVIDRAKRIFKPYKFEVRHIAYWSVYEVGQRLTDHFDDVPKSEREQRNPRVFIAGDACHTHSAKAGQGMNVSMNDSYNLGWKLAAVLHGVAQPQLLHTYSEERQAIAKVLIDFDREISKMFAAKPKNKGDSNDGDTVDPAVFQDYFTRQGRFMAGVETRYLPGLLTTSDTSHQDLATDFEIGTRFHSCPVLRLADAKPVQLGHVMDADGRWRIVLFGDNMHDPTDPSSPLAKSCDFLRNKLLPKYTPANADIDSVIDVRGVLPQSRKSVNISDLPEVLLPHKGKYGIQDYEKVFTDEESYGFGFGDIYRKRGVNKEKGCIIVVRPDQYISAVLPLEEKAHDMMEEFFDGFMRPQEIKYLGNLSGLLTAGAKYADEKGMSHEELLSFRLAPDMRPLPYQVQSCSNTAKAFFSRMEVIEEVKLEDDETTFEQLQDRINKTIELLRTVKEESMEGKEQEPILMKTGMGNFKFESGQRYWSEYALPNVTQFHFHLCSAYCILRHLGVPIGAFDYLGKDTFVKV</sequence>
<dbReference type="Proteomes" id="UP001271007">
    <property type="component" value="Unassembled WGS sequence"/>
</dbReference>
<dbReference type="PRINTS" id="PR00420">
    <property type="entry name" value="RNGMNOXGNASE"/>
</dbReference>
<dbReference type="CDD" id="cd02979">
    <property type="entry name" value="PHOX_C"/>
    <property type="match status" value="1"/>
</dbReference>
<dbReference type="Pfam" id="PF07976">
    <property type="entry name" value="Phe_hydrox_dim"/>
    <property type="match status" value="1"/>
</dbReference>